<evidence type="ECO:0000313" key="2">
    <source>
        <dbReference type="EMBL" id="KAK4503676.1"/>
    </source>
</evidence>
<feature type="domain" description="SnoaL-like" evidence="1">
    <location>
        <begin position="15"/>
        <end position="87"/>
    </location>
</feature>
<dbReference type="Pfam" id="PF12680">
    <property type="entry name" value="SnoaL_2"/>
    <property type="match status" value="1"/>
</dbReference>
<organism evidence="2 3">
    <name type="scientific">Zasmidium cellare</name>
    <name type="common">Wine cellar mold</name>
    <name type="synonym">Racodium cellare</name>
    <dbReference type="NCBI Taxonomy" id="395010"/>
    <lineage>
        <taxon>Eukaryota</taxon>
        <taxon>Fungi</taxon>
        <taxon>Dikarya</taxon>
        <taxon>Ascomycota</taxon>
        <taxon>Pezizomycotina</taxon>
        <taxon>Dothideomycetes</taxon>
        <taxon>Dothideomycetidae</taxon>
        <taxon>Mycosphaerellales</taxon>
        <taxon>Mycosphaerellaceae</taxon>
        <taxon>Zasmidium</taxon>
    </lineage>
</organism>
<dbReference type="EMBL" id="JAXOVC010000003">
    <property type="protein sequence ID" value="KAK4503676.1"/>
    <property type="molecule type" value="Genomic_DNA"/>
</dbReference>
<gene>
    <name evidence="2" type="ORF">PRZ48_004591</name>
</gene>
<proteinExistence type="predicted"/>
<evidence type="ECO:0000259" key="1">
    <source>
        <dbReference type="Pfam" id="PF12680"/>
    </source>
</evidence>
<dbReference type="InterPro" id="IPR032710">
    <property type="entry name" value="NTF2-like_dom_sf"/>
</dbReference>
<keyword evidence="3" id="KW-1185">Reference proteome</keyword>
<reference evidence="2 3" key="1">
    <citation type="journal article" date="2023" name="G3 (Bethesda)">
        <title>A chromosome-level genome assembly of Zasmidium syzygii isolated from banana leaves.</title>
        <authorList>
            <person name="van Westerhoven A.C."/>
            <person name="Mehrabi R."/>
            <person name="Talebi R."/>
            <person name="Steentjes M.B.F."/>
            <person name="Corcolon B."/>
            <person name="Chong P.A."/>
            <person name="Kema G.H.J."/>
            <person name="Seidl M.F."/>
        </authorList>
    </citation>
    <scope>NUCLEOTIDE SEQUENCE [LARGE SCALE GENOMIC DNA]</scope>
    <source>
        <strain evidence="2 3">P124</strain>
    </source>
</reference>
<dbReference type="Gene3D" id="3.10.450.50">
    <property type="match status" value="1"/>
</dbReference>
<sequence>MTQIPPRLDRTSFLTYIHAFNTRSYETQHAFYSPSITMTLPDPRVPVLHGPEEISAHYAQVHSVAEETVVPMNVLCEGEGVFLEMEVFFNGHG</sequence>
<dbReference type="Proteomes" id="UP001305779">
    <property type="component" value="Unassembled WGS sequence"/>
</dbReference>
<comment type="caution">
    <text evidence="2">The sequence shown here is derived from an EMBL/GenBank/DDBJ whole genome shotgun (WGS) entry which is preliminary data.</text>
</comment>
<accession>A0ABR0ERC1</accession>
<protein>
    <recommendedName>
        <fullName evidence="1">SnoaL-like domain-containing protein</fullName>
    </recommendedName>
</protein>
<dbReference type="SUPFAM" id="SSF54427">
    <property type="entry name" value="NTF2-like"/>
    <property type="match status" value="1"/>
</dbReference>
<evidence type="ECO:0000313" key="3">
    <source>
        <dbReference type="Proteomes" id="UP001305779"/>
    </source>
</evidence>
<name>A0ABR0ERC1_ZASCE</name>
<dbReference type="InterPro" id="IPR037401">
    <property type="entry name" value="SnoaL-like"/>
</dbReference>